<organism evidence="1 2">
    <name type="scientific">Characodon lateralis</name>
    <dbReference type="NCBI Taxonomy" id="208331"/>
    <lineage>
        <taxon>Eukaryota</taxon>
        <taxon>Metazoa</taxon>
        <taxon>Chordata</taxon>
        <taxon>Craniata</taxon>
        <taxon>Vertebrata</taxon>
        <taxon>Euteleostomi</taxon>
        <taxon>Actinopterygii</taxon>
        <taxon>Neopterygii</taxon>
        <taxon>Teleostei</taxon>
        <taxon>Neoteleostei</taxon>
        <taxon>Acanthomorphata</taxon>
        <taxon>Ovalentaria</taxon>
        <taxon>Atherinomorphae</taxon>
        <taxon>Cyprinodontiformes</taxon>
        <taxon>Goodeidae</taxon>
        <taxon>Characodon</taxon>
    </lineage>
</organism>
<name>A0ABU7D249_9TELE</name>
<reference evidence="1 2" key="1">
    <citation type="submission" date="2021-06" db="EMBL/GenBank/DDBJ databases">
        <authorList>
            <person name="Palmer J.M."/>
        </authorList>
    </citation>
    <scope>NUCLEOTIDE SEQUENCE [LARGE SCALE GENOMIC DNA]</scope>
    <source>
        <strain evidence="1 2">CL_MEX2019</strain>
        <tissue evidence="1">Muscle</tissue>
    </source>
</reference>
<dbReference type="InterPro" id="IPR009030">
    <property type="entry name" value="Growth_fac_rcpt_cys_sf"/>
</dbReference>
<sequence length="224" mass="23009">MYEVKVTRFLCYPKGLALPVGPCSPGYYCVGGATEARPTDGVTGNICPPGTYCVEGSGEPEMCPPGSFSSLSGLTNEASCQPCTAGFYCGEKGLRAPTGPCNQGYWCPAGQSVATALPCPSGHFCLEGSSAPEPCSSGTYQDRDKQGSCLICEAGYHCDLRLGPVNTSLPRPCPKGHYCPAGTGLANPCPIGSFNPREWTGSPAGCVPCPAGHYCSSGGLSEPT</sequence>
<proteinExistence type="predicted"/>
<accession>A0ABU7D249</accession>
<protein>
    <submittedName>
        <fullName evidence="1">Uncharacterized protein</fullName>
    </submittedName>
</protein>
<gene>
    <name evidence="1" type="ORF">CHARACLAT_031136</name>
</gene>
<feature type="non-terminal residue" evidence="1">
    <location>
        <position position="224"/>
    </location>
</feature>
<evidence type="ECO:0000313" key="2">
    <source>
        <dbReference type="Proteomes" id="UP001352852"/>
    </source>
</evidence>
<dbReference type="EMBL" id="JAHUTJ010013106">
    <property type="protein sequence ID" value="MED6269238.1"/>
    <property type="molecule type" value="Genomic_DNA"/>
</dbReference>
<evidence type="ECO:0000313" key="1">
    <source>
        <dbReference type="EMBL" id="MED6269238.1"/>
    </source>
</evidence>
<keyword evidence="2" id="KW-1185">Reference proteome</keyword>
<dbReference type="PANTHER" id="PTHR46104:SF1">
    <property type="entry name" value="GENE 9195-RELATED"/>
    <property type="match status" value="1"/>
</dbReference>
<dbReference type="PANTHER" id="PTHR46104">
    <property type="entry name" value="GENE 9195-RELATED-RELATED"/>
    <property type="match status" value="1"/>
</dbReference>
<dbReference type="SUPFAM" id="SSF57184">
    <property type="entry name" value="Growth factor receptor domain"/>
    <property type="match status" value="1"/>
</dbReference>
<dbReference type="Proteomes" id="UP001352852">
    <property type="component" value="Unassembled WGS sequence"/>
</dbReference>
<dbReference type="SMART" id="SM01411">
    <property type="entry name" value="Ephrin_rec_like"/>
    <property type="match status" value="3"/>
</dbReference>
<comment type="caution">
    <text evidence="1">The sequence shown here is derived from an EMBL/GenBank/DDBJ whole genome shotgun (WGS) entry which is preliminary data.</text>
</comment>
<dbReference type="Gene3D" id="2.10.50.10">
    <property type="entry name" value="Tumor Necrosis Factor Receptor, subunit A, domain 2"/>
    <property type="match status" value="1"/>
</dbReference>